<dbReference type="AlphaFoldDB" id="A0AAE8LYV4"/>
<evidence type="ECO:0000313" key="1">
    <source>
        <dbReference type="EMBL" id="SPJ71091.1"/>
    </source>
</evidence>
<gene>
    <name evidence="1" type="ORF">FTOL_00819</name>
</gene>
<organism evidence="1 2">
    <name type="scientific">Fusarium torulosum</name>
    <dbReference type="NCBI Taxonomy" id="33205"/>
    <lineage>
        <taxon>Eukaryota</taxon>
        <taxon>Fungi</taxon>
        <taxon>Dikarya</taxon>
        <taxon>Ascomycota</taxon>
        <taxon>Pezizomycotina</taxon>
        <taxon>Sordariomycetes</taxon>
        <taxon>Hypocreomycetidae</taxon>
        <taxon>Hypocreales</taxon>
        <taxon>Nectriaceae</taxon>
        <taxon>Fusarium</taxon>
    </lineage>
</organism>
<comment type="caution">
    <text evidence="1">The sequence shown here is derived from an EMBL/GenBank/DDBJ whole genome shotgun (WGS) entry which is preliminary data.</text>
</comment>
<evidence type="ECO:0000313" key="2">
    <source>
        <dbReference type="Proteomes" id="UP001187734"/>
    </source>
</evidence>
<sequence length="323" mass="37595">MADLEVVHCGGLEDFPNKVLVHIASFLVTFELDGLSKASKLMGAASLRSLFWKVKFKGMDQHLIQKLDYFVKREGNAENHMIGRFIRDFSIIVRKGTNDQKLPRLPHAIISVLSTTFRLFALHIDIQAFSRIQSQDFVQELSILPNKICVSLTVHAKRNIRELLVRKFDPEKLKALVFLNRCQDEFDLKDIMQHCRHIERLKLRFFDPLLDFVETGFQLESHDIHQYVQQLEWLILEEYMNFPEPTGLFALDREDPDWRKSKLIRFHQDKHTQISPFHMALRLLAYFNGMPRTNYAAMRDAVGLLRGADGIPIPELQSLPSQL</sequence>
<keyword evidence="2" id="KW-1185">Reference proteome</keyword>
<dbReference type="Proteomes" id="UP001187734">
    <property type="component" value="Unassembled WGS sequence"/>
</dbReference>
<accession>A0AAE8LYV4</accession>
<reference evidence="1" key="1">
    <citation type="submission" date="2018-03" db="EMBL/GenBank/DDBJ databases">
        <authorList>
            <person name="Guldener U."/>
        </authorList>
    </citation>
    <scope>NUCLEOTIDE SEQUENCE</scope>
</reference>
<protein>
    <recommendedName>
        <fullName evidence="3">F-box domain-containing protein</fullName>
    </recommendedName>
</protein>
<name>A0AAE8LYV4_9HYPO</name>
<dbReference type="EMBL" id="ONZP01000028">
    <property type="protein sequence ID" value="SPJ71091.1"/>
    <property type="molecule type" value="Genomic_DNA"/>
</dbReference>
<evidence type="ECO:0008006" key="3">
    <source>
        <dbReference type="Google" id="ProtNLM"/>
    </source>
</evidence>
<proteinExistence type="predicted"/>